<evidence type="ECO:0000259" key="2">
    <source>
        <dbReference type="Pfam" id="PF12697"/>
    </source>
</evidence>
<accession>A0ABM3HBR0</accession>
<dbReference type="SUPFAM" id="SSF53474">
    <property type="entry name" value="alpha/beta-Hydrolases"/>
    <property type="match status" value="1"/>
</dbReference>
<dbReference type="PANTHER" id="PTHR43039">
    <property type="entry name" value="ESTERASE-RELATED"/>
    <property type="match status" value="1"/>
</dbReference>
<evidence type="ECO:0000256" key="1">
    <source>
        <dbReference type="ARBA" id="ARBA00008645"/>
    </source>
</evidence>
<dbReference type="Gene3D" id="3.40.50.1820">
    <property type="entry name" value="alpha/beta hydrolase"/>
    <property type="match status" value="1"/>
</dbReference>
<dbReference type="GeneID" id="125314858"/>
<organism evidence="3 4">
    <name type="scientific">Rhodamnia argentea</name>
    <dbReference type="NCBI Taxonomy" id="178133"/>
    <lineage>
        <taxon>Eukaryota</taxon>
        <taxon>Viridiplantae</taxon>
        <taxon>Streptophyta</taxon>
        <taxon>Embryophyta</taxon>
        <taxon>Tracheophyta</taxon>
        <taxon>Spermatophyta</taxon>
        <taxon>Magnoliopsida</taxon>
        <taxon>eudicotyledons</taxon>
        <taxon>Gunneridae</taxon>
        <taxon>Pentapetalae</taxon>
        <taxon>rosids</taxon>
        <taxon>malvids</taxon>
        <taxon>Myrtales</taxon>
        <taxon>Myrtaceae</taxon>
        <taxon>Myrtoideae</taxon>
        <taxon>Myrteae</taxon>
        <taxon>Australasian group</taxon>
        <taxon>Rhodamnia</taxon>
    </lineage>
</organism>
<dbReference type="Proteomes" id="UP000827889">
    <property type="component" value="Chromosome 4"/>
</dbReference>
<gene>
    <name evidence="4" type="primary">LOC125314858</name>
</gene>
<comment type="similarity">
    <text evidence="1">Belongs to the AB hydrolase superfamily.</text>
</comment>
<proteinExistence type="inferred from homology"/>
<protein>
    <submittedName>
        <fullName evidence="4">Probable strigolactone esterase DAD2</fullName>
    </submittedName>
</protein>
<sequence length="313" mass="33987">MSPILECPNHAISPAQHNSSPPLSSFLSLFFLFIFLLRKVVMLEKGLSTSLNTKLTGSGAETVVLAHGFGGDQTVWNKILPPLSRYFRVLVFDWGFSGAVKEQEGLFDPAKHSSYDAFAGDLIALLDEVGLESTVFVGHSMSGMIGCIASVKRPDLFKRLILVGASPRLLNTDGYEGGFEAAQIDQILSSVESDYHGWAPNFASLGVGPCDPPSIEAFTKCLGRMRPEVALPLARTVFLCDHREVLGRVTTPCTIIQTTNDTVVPSSVARYMHDKIQGESTVKMIEADGHFPQLTAHQQFLNVLGGVLGFECN</sequence>
<name>A0ABM3HBR0_9MYRT</name>
<dbReference type="RefSeq" id="XP_048134048.1">
    <property type="nucleotide sequence ID" value="XM_048278091.1"/>
</dbReference>
<dbReference type="Pfam" id="PF12697">
    <property type="entry name" value="Abhydrolase_6"/>
    <property type="match status" value="1"/>
</dbReference>
<evidence type="ECO:0000313" key="3">
    <source>
        <dbReference type="Proteomes" id="UP000827889"/>
    </source>
</evidence>
<feature type="domain" description="AB hydrolase-1" evidence="2">
    <location>
        <begin position="63"/>
        <end position="300"/>
    </location>
</feature>
<reference evidence="4" key="1">
    <citation type="submission" date="2025-08" db="UniProtKB">
        <authorList>
            <consortium name="RefSeq"/>
        </authorList>
    </citation>
    <scope>IDENTIFICATION</scope>
    <source>
        <tissue evidence="4">Leaf</tissue>
    </source>
</reference>
<dbReference type="InterPro" id="IPR029058">
    <property type="entry name" value="AB_hydrolase_fold"/>
</dbReference>
<dbReference type="InterPro" id="IPR000073">
    <property type="entry name" value="AB_hydrolase_1"/>
</dbReference>
<keyword evidence="3" id="KW-1185">Reference proteome</keyword>
<evidence type="ECO:0000313" key="4">
    <source>
        <dbReference type="RefSeq" id="XP_048134048.1"/>
    </source>
</evidence>